<name>A0A915INX5_ROMCU</name>
<dbReference type="AlphaFoldDB" id="A0A915INX5"/>
<evidence type="ECO:0000313" key="1">
    <source>
        <dbReference type="Proteomes" id="UP000887565"/>
    </source>
</evidence>
<dbReference type="Proteomes" id="UP000887565">
    <property type="component" value="Unplaced"/>
</dbReference>
<dbReference type="WBParaSite" id="nRc.2.0.1.t15501-RA">
    <property type="protein sequence ID" value="nRc.2.0.1.t15501-RA"/>
    <property type="gene ID" value="nRc.2.0.1.g15501"/>
</dbReference>
<evidence type="ECO:0000313" key="2">
    <source>
        <dbReference type="WBParaSite" id="nRc.2.0.1.t15501-RA"/>
    </source>
</evidence>
<keyword evidence="1" id="KW-1185">Reference proteome</keyword>
<protein>
    <submittedName>
        <fullName evidence="2">Uncharacterized protein</fullName>
    </submittedName>
</protein>
<accession>A0A915INX5</accession>
<reference evidence="2" key="1">
    <citation type="submission" date="2022-11" db="UniProtKB">
        <authorList>
            <consortium name="WormBaseParasite"/>
        </authorList>
    </citation>
    <scope>IDENTIFICATION</scope>
</reference>
<organism evidence="1 2">
    <name type="scientific">Romanomermis culicivorax</name>
    <name type="common">Nematode worm</name>
    <dbReference type="NCBI Taxonomy" id="13658"/>
    <lineage>
        <taxon>Eukaryota</taxon>
        <taxon>Metazoa</taxon>
        <taxon>Ecdysozoa</taxon>
        <taxon>Nematoda</taxon>
        <taxon>Enoplea</taxon>
        <taxon>Dorylaimia</taxon>
        <taxon>Mermithida</taxon>
        <taxon>Mermithoidea</taxon>
        <taxon>Mermithidae</taxon>
        <taxon>Romanomermis</taxon>
    </lineage>
</organism>
<sequence>MTRILSLYLKVDLACYPLLFLYGTQGYKYRIWKADPNNKRANDDLDAQFNAGKEGGTLYMDVDLD</sequence>
<proteinExistence type="predicted"/>